<protein>
    <recommendedName>
        <fullName evidence="5">RNA polymerase sigma factor 70 region 4 type 2 domain-containing protein</fullName>
    </recommendedName>
</protein>
<dbReference type="SUPFAM" id="SSF88659">
    <property type="entry name" value="Sigma3 and sigma4 domains of RNA polymerase sigma factors"/>
    <property type="match status" value="1"/>
</dbReference>
<dbReference type="STRING" id="580166.AUP43_11945"/>
<dbReference type="OrthoDB" id="9786101at2"/>
<dbReference type="InterPro" id="IPR053866">
    <property type="entry name" value="PhyR_sigma2"/>
</dbReference>
<name>A0A154VUI4_9PROT</name>
<evidence type="ECO:0000313" key="4">
    <source>
        <dbReference type="Proteomes" id="UP000076400"/>
    </source>
</evidence>
<organism evidence="3 4">
    <name type="scientific">Oceanibaculum pacificum</name>
    <dbReference type="NCBI Taxonomy" id="580166"/>
    <lineage>
        <taxon>Bacteria</taxon>
        <taxon>Pseudomonadati</taxon>
        <taxon>Pseudomonadota</taxon>
        <taxon>Alphaproteobacteria</taxon>
        <taxon>Rhodospirillales</taxon>
        <taxon>Oceanibaculaceae</taxon>
        <taxon>Oceanibaculum</taxon>
    </lineage>
</organism>
<keyword evidence="4" id="KW-1185">Reference proteome</keyword>
<dbReference type="AlphaFoldDB" id="A0A154VUI4"/>
<proteinExistence type="predicted"/>
<sequence>MTTITHELATYIPQLRRYARALTGTQRGGDAYVKLCLETYLAEPERIQSGGDPRVQLYSLFHDVWSVVALTLPNIDEGGDADNDPLADGLQALPVLKRQILLLTRLEGFSISQTGDILGIDAEDVVRRRDEASLLLRRRLIDRQIALHAEVDEDEEVNGVALPGFHARNGHRSLNGNLRFS</sequence>
<reference evidence="3 4" key="1">
    <citation type="submission" date="2015-12" db="EMBL/GenBank/DDBJ databases">
        <title>Genome sequence of Oceanibaculum pacificum MCCC 1A02656.</title>
        <authorList>
            <person name="Lu L."/>
            <person name="Lai Q."/>
            <person name="Shao Z."/>
            <person name="Qian P."/>
        </authorList>
    </citation>
    <scope>NUCLEOTIDE SEQUENCE [LARGE SCALE GENOMIC DNA]</scope>
    <source>
        <strain evidence="3 4">MCCC 1A02656</strain>
    </source>
</reference>
<evidence type="ECO:0000313" key="3">
    <source>
        <dbReference type="EMBL" id="KZD04910.1"/>
    </source>
</evidence>
<dbReference type="InterPro" id="IPR013324">
    <property type="entry name" value="RNA_pol_sigma_r3/r4-like"/>
</dbReference>
<accession>A0A154VUI4</accession>
<gene>
    <name evidence="3" type="ORF">AUP43_11945</name>
</gene>
<dbReference type="Proteomes" id="UP000076400">
    <property type="component" value="Unassembled WGS sequence"/>
</dbReference>
<feature type="domain" description="PhyR sigma2" evidence="1">
    <location>
        <begin position="8"/>
        <end position="62"/>
    </location>
</feature>
<dbReference type="EMBL" id="LPXN01000133">
    <property type="protein sequence ID" value="KZD04910.1"/>
    <property type="molecule type" value="Genomic_DNA"/>
</dbReference>
<dbReference type="Pfam" id="PF22029">
    <property type="entry name" value="PhyR_sigma2"/>
    <property type="match status" value="1"/>
</dbReference>
<comment type="caution">
    <text evidence="3">The sequence shown here is derived from an EMBL/GenBank/DDBJ whole genome shotgun (WGS) entry which is preliminary data.</text>
</comment>
<dbReference type="InterPro" id="IPR053867">
    <property type="entry name" value="PhyR_sigma4"/>
</dbReference>
<evidence type="ECO:0000259" key="2">
    <source>
        <dbReference type="Pfam" id="PF22233"/>
    </source>
</evidence>
<feature type="domain" description="PhyR sigma4" evidence="2">
    <location>
        <begin position="90"/>
        <end position="132"/>
    </location>
</feature>
<dbReference type="Gene3D" id="1.20.140.160">
    <property type="match status" value="1"/>
</dbReference>
<evidence type="ECO:0008006" key="5">
    <source>
        <dbReference type="Google" id="ProtNLM"/>
    </source>
</evidence>
<evidence type="ECO:0000259" key="1">
    <source>
        <dbReference type="Pfam" id="PF22029"/>
    </source>
</evidence>
<dbReference type="RefSeq" id="WP_067558293.1">
    <property type="nucleotide sequence ID" value="NZ_LPXN01000133.1"/>
</dbReference>
<dbReference type="Pfam" id="PF22233">
    <property type="entry name" value="PhyR_sigma-like"/>
    <property type="match status" value="1"/>
</dbReference>